<comment type="caution">
    <text evidence="5">The sequence shown here is derived from an EMBL/GenBank/DDBJ whole genome shotgun (WGS) entry which is preliminary data.</text>
</comment>
<evidence type="ECO:0000259" key="4">
    <source>
        <dbReference type="PROSITE" id="PS50240"/>
    </source>
</evidence>
<dbReference type="PROSITE" id="PS50240">
    <property type="entry name" value="TRYPSIN_DOM"/>
    <property type="match status" value="1"/>
</dbReference>
<protein>
    <recommendedName>
        <fullName evidence="4">Peptidase S1 domain-containing protein</fullName>
    </recommendedName>
</protein>
<dbReference type="InterPro" id="IPR009003">
    <property type="entry name" value="Peptidase_S1_PA"/>
</dbReference>
<dbReference type="EMBL" id="VTPC01000883">
    <property type="protein sequence ID" value="KAF2903987.1"/>
    <property type="molecule type" value="Genomic_DNA"/>
</dbReference>
<organism evidence="5 6">
    <name type="scientific">Ignelater luminosus</name>
    <name type="common">Cucubano</name>
    <name type="synonym">Pyrophorus luminosus</name>
    <dbReference type="NCBI Taxonomy" id="2038154"/>
    <lineage>
        <taxon>Eukaryota</taxon>
        <taxon>Metazoa</taxon>
        <taxon>Ecdysozoa</taxon>
        <taxon>Arthropoda</taxon>
        <taxon>Hexapoda</taxon>
        <taxon>Insecta</taxon>
        <taxon>Pterygota</taxon>
        <taxon>Neoptera</taxon>
        <taxon>Endopterygota</taxon>
        <taxon>Coleoptera</taxon>
        <taxon>Polyphaga</taxon>
        <taxon>Elateriformia</taxon>
        <taxon>Elateroidea</taxon>
        <taxon>Elateridae</taxon>
        <taxon>Agrypninae</taxon>
        <taxon>Pyrophorini</taxon>
        <taxon>Ignelater</taxon>
    </lineage>
</organism>
<comment type="similarity">
    <text evidence="2">Belongs to the peptidase S1 family. CLIP subfamily.</text>
</comment>
<feature type="signal peptide" evidence="3">
    <location>
        <begin position="1"/>
        <end position="17"/>
    </location>
</feature>
<dbReference type="SUPFAM" id="SSF50494">
    <property type="entry name" value="Trypsin-like serine proteases"/>
    <property type="match status" value="1"/>
</dbReference>
<dbReference type="Gene3D" id="2.40.10.10">
    <property type="entry name" value="Trypsin-like serine proteases"/>
    <property type="match status" value="1"/>
</dbReference>
<dbReference type="SMART" id="SM00020">
    <property type="entry name" value="Tryp_SPc"/>
    <property type="match status" value="1"/>
</dbReference>
<evidence type="ECO:0000313" key="6">
    <source>
        <dbReference type="Proteomes" id="UP000801492"/>
    </source>
</evidence>
<dbReference type="Pfam" id="PF00089">
    <property type="entry name" value="Trypsin"/>
    <property type="match status" value="1"/>
</dbReference>
<dbReference type="Proteomes" id="UP000801492">
    <property type="component" value="Unassembled WGS sequence"/>
</dbReference>
<dbReference type="AlphaFoldDB" id="A0A8K0GJH9"/>
<evidence type="ECO:0000256" key="1">
    <source>
        <dbReference type="ARBA" id="ARBA00023157"/>
    </source>
</evidence>
<evidence type="ECO:0000256" key="3">
    <source>
        <dbReference type="SAM" id="SignalP"/>
    </source>
</evidence>
<gene>
    <name evidence="5" type="ORF">ILUMI_02187</name>
</gene>
<keyword evidence="3" id="KW-0732">Signal</keyword>
<accession>A0A8K0GJH9</accession>
<name>A0A8K0GJH9_IGNLU</name>
<evidence type="ECO:0000256" key="2">
    <source>
        <dbReference type="ARBA" id="ARBA00024195"/>
    </source>
</evidence>
<evidence type="ECO:0000313" key="5">
    <source>
        <dbReference type="EMBL" id="KAF2903987.1"/>
    </source>
</evidence>
<dbReference type="InterPro" id="IPR043504">
    <property type="entry name" value="Peptidase_S1_PA_chymotrypsin"/>
</dbReference>
<dbReference type="PRINTS" id="PR00722">
    <property type="entry name" value="CHYMOTRYPSIN"/>
</dbReference>
<keyword evidence="1" id="KW-1015">Disulfide bond</keyword>
<keyword evidence="6" id="KW-1185">Reference proteome</keyword>
<reference evidence="5" key="1">
    <citation type="submission" date="2019-08" db="EMBL/GenBank/DDBJ databases">
        <title>The genome of the North American firefly Photinus pyralis.</title>
        <authorList>
            <consortium name="Photinus pyralis genome working group"/>
            <person name="Fallon T.R."/>
            <person name="Sander Lower S.E."/>
            <person name="Weng J.-K."/>
        </authorList>
    </citation>
    <scope>NUCLEOTIDE SEQUENCE</scope>
    <source>
        <strain evidence="5">TRF0915ILg1</strain>
        <tissue evidence="5">Whole body</tissue>
    </source>
</reference>
<dbReference type="PANTHER" id="PTHR24256">
    <property type="entry name" value="TRYPTASE-RELATED"/>
    <property type="match status" value="1"/>
</dbReference>
<feature type="domain" description="Peptidase S1" evidence="4">
    <location>
        <begin position="32"/>
        <end position="273"/>
    </location>
</feature>
<proteinExistence type="inferred from homology"/>
<sequence>MNVFNLLLFGFVYSINAVKFNNLNSDIPSIKNVCGQQVCENVFPWLVFIPLESRVYNPGANIRCAGVLINERYVLTDRACLQFVLTNVQIGLYDTSKNVTCKGNPVLNVKVANRISNESYEIVLLKLAEDVEYTDEIKPICLPFGKYKKAKLNEVHTSGWGLVDDTGHKDVDIMKNIRATVADNEECKLRGAAINSVNDNNVICVKQKEGNKDNLCSGDEGSPIMYNSDGYWVLEGILTWLFSSEYKPCTINEPARGFKITDDILKWIIENINDPQTNII</sequence>
<dbReference type="OrthoDB" id="6742316at2759"/>
<feature type="chain" id="PRO_5035478940" description="Peptidase S1 domain-containing protein" evidence="3">
    <location>
        <begin position="18"/>
        <end position="280"/>
    </location>
</feature>
<dbReference type="GO" id="GO:0006508">
    <property type="term" value="P:proteolysis"/>
    <property type="evidence" value="ECO:0007669"/>
    <property type="project" value="InterPro"/>
</dbReference>
<dbReference type="InterPro" id="IPR001314">
    <property type="entry name" value="Peptidase_S1A"/>
</dbReference>
<dbReference type="InterPro" id="IPR051487">
    <property type="entry name" value="Ser/Thr_Proteases_Immune/Dev"/>
</dbReference>
<dbReference type="InterPro" id="IPR001254">
    <property type="entry name" value="Trypsin_dom"/>
</dbReference>
<dbReference type="GO" id="GO:0004252">
    <property type="term" value="F:serine-type endopeptidase activity"/>
    <property type="evidence" value="ECO:0007669"/>
    <property type="project" value="InterPro"/>
</dbReference>